<gene>
    <name evidence="1" type="ORF">GJ688_01860</name>
</gene>
<reference evidence="1 2" key="1">
    <citation type="submission" date="2019-11" db="EMBL/GenBank/DDBJ databases">
        <title>Whole-genome sequence of a the green, strictly anaerobic photosynthetic bacterium Heliobacillus mobilis DSM 6151.</title>
        <authorList>
            <person name="Kyndt J.A."/>
            <person name="Meyer T.E."/>
        </authorList>
    </citation>
    <scope>NUCLEOTIDE SEQUENCE [LARGE SCALE GENOMIC DNA]</scope>
    <source>
        <strain evidence="1 2">DSM 6151</strain>
    </source>
</reference>
<sequence>MPRKPPAIEYRFEYGCRLPPDATEEEKRKNNARLWNKCKEIIERSYALQMAEQQLAEKEKIAG</sequence>
<dbReference type="EMBL" id="WNKU01000001">
    <property type="protein sequence ID" value="MTV47727.1"/>
    <property type="molecule type" value="Genomic_DNA"/>
</dbReference>
<name>A0A6I3SBC2_HELMO</name>
<evidence type="ECO:0000313" key="1">
    <source>
        <dbReference type="EMBL" id="MTV47727.1"/>
    </source>
</evidence>
<protein>
    <submittedName>
        <fullName evidence="1">Uncharacterized protein</fullName>
    </submittedName>
</protein>
<comment type="caution">
    <text evidence="1">The sequence shown here is derived from an EMBL/GenBank/DDBJ whole genome shotgun (WGS) entry which is preliminary data.</text>
</comment>
<dbReference type="RefSeq" id="WP_155474802.1">
    <property type="nucleotide sequence ID" value="NZ_WNKU01000001.1"/>
</dbReference>
<accession>A0A6I3SBC2</accession>
<dbReference type="AlphaFoldDB" id="A0A6I3SBC2"/>
<dbReference type="OrthoDB" id="2103690at2"/>
<proteinExistence type="predicted"/>
<dbReference type="Proteomes" id="UP000430670">
    <property type="component" value="Unassembled WGS sequence"/>
</dbReference>
<keyword evidence="2" id="KW-1185">Reference proteome</keyword>
<evidence type="ECO:0000313" key="2">
    <source>
        <dbReference type="Proteomes" id="UP000430670"/>
    </source>
</evidence>
<organism evidence="1 2">
    <name type="scientific">Heliobacterium mobile</name>
    <name type="common">Heliobacillus mobilis</name>
    <dbReference type="NCBI Taxonomy" id="28064"/>
    <lineage>
        <taxon>Bacteria</taxon>
        <taxon>Bacillati</taxon>
        <taxon>Bacillota</taxon>
        <taxon>Clostridia</taxon>
        <taxon>Eubacteriales</taxon>
        <taxon>Heliobacteriaceae</taxon>
        <taxon>Heliobacterium</taxon>
    </lineage>
</organism>